<dbReference type="Pfam" id="PF07534">
    <property type="entry name" value="TLD"/>
    <property type="match status" value="2"/>
</dbReference>
<dbReference type="RefSeq" id="XP_015410904.1">
    <property type="nucleotide sequence ID" value="XM_015546447.1"/>
</dbReference>
<dbReference type="Pfam" id="PF01398">
    <property type="entry name" value="JAB"/>
    <property type="match status" value="1"/>
</dbReference>
<keyword evidence="4" id="KW-0479">Metal-binding</keyword>
<evidence type="ECO:0000256" key="6">
    <source>
        <dbReference type="ARBA" id="ARBA00022801"/>
    </source>
</evidence>
<dbReference type="FunFam" id="1.20.58.80:FF:000024">
    <property type="entry name" value="Endosome-associated ubiquitin isopeptidase (AmsH)"/>
    <property type="match status" value="1"/>
</dbReference>
<keyword evidence="6" id="KW-0378">Hydrolase</keyword>
<evidence type="ECO:0008006" key="14">
    <source>
        <dbReference type="Google" id="ProtNLM"/>
    </source>
</evidence>
<proteinExistence type="inferred from homology"/>
<feature type="region of interest" description="Disordered" evidence="9">
    <location>
        <begin position="124"/>
        <end position="149"/>
    </location>
</feature>
<feature type="region of interest" description="Disordered" evidence="9">
    <location>
        <begin position="851"/>
        <end position="888"/>
    </location>
</feature>
<dbReference type="OrthoDB" id="3640at2759"/>
<feature type="region of interest" description="Disordered" evidence="9">
    <location>
        <begin position="231"/>
        <end position="266"/>
    </location>
</feature>
<evidence type="ECO:0000259" key="11">
    <source>
        <dbReference type="PROSITE" id="PS51886"/>
    </source>
</evidence>
<dbReference type="GO" id="GO:0005768">
    <property type="term" value="C:endosome"/>
    <property type="evidence" value="ECO:0007669"/>
    <property type="project" value="TreeGrafter"/>
</dbReference>
<dbReference type="GO" id="GO:0140492">
    <property type="term" value="F:metal-dependent deubiquitinase activity"/>
    <property type="evidence" value="ECO:0007669"/>
    <property type="project" value="InterPro"/>
</dbReference>
<name>A0A0L1JE49_ASPN3</name>
<reference evidence="12 13" key="1">
    <citation type="submission" date="2014-06" db="EMBL/GenBank/DDBJ databases">
        <title>The Genome of the Aflatoxigenic Filamentous Fungus Aspergillus nomius.</title>
        <authorList>
            <person name="Moore M.G."/>
            <person name="Shannon B.M."/>
            <person name="Brian M.M."/>
        </authorList>
    </citation>
    <scope>NUCLEOTIDE SEQUENCE [LARGE SCALE GENOMIC DNA]</scope>
    <source>
        <strain evidence="12 13">NRRL 13137</strain>
    </source>
</reference>
<feature type="compositionally biased region" description="Low complexity" evidence="9">
    <location>
        <begin position="136"/>
        <end position="148"/>
    </location>
</feature>
<evidence type="ECO:0000256" key="2">
    <source>
        <dbReference type="ARBA" id="ARBA00010981"/>
    </source>
</evidence>
<dbReference type="EMBL" id="JNOM01000021">
    <property type="protein sequence ID" value="KNG89981.1"/>
    <property type="molecule type" value="Genomic_DNA"/>
</dbReference>
<dbReference type="GO" id="GO:0061578">
    <property type="term" value="F:K63-linked deubiquitinase activity"/>
    <property type="evidence" value="ECO:0007669"/>
    <property type="project" value="InterPro"/>
</dbReference>
<dbReference type="GO" id="GO:0070536">
    <property type="term" value="P:protein K63-linked deubiquitination"/>
    <property type="evidence" value="ECO:0007669"/>
    <property type="project" value="InterPro"/>
</dbReference>
<dbReference type="InterPro" id="IPR015063">
    <property type="entry name" value="USP8_dimer"/>
</dbReference>
<dbReference type="Gene3D" id="1.20.58.80">
    <property type="entry name" value="Phosphotransferase system, lactose/cellobiose-type IIA subunit"/>
    <property type="match status" value="1"/>
</dbReference>
<dbReference type="CDD" id="cd08066">
    <property type="entry name" value="MPN_AMSH_like"/>
    <property type="match status" value="1"/>
</dbReference>
<evidence type="ECO:0000313" key="13">
    <source>
        <dbReference type="Proteomes" id="UP000037505"/>
    </source>
</evidence>
<dbReference type="GeneID" id="26802994"/>
<feature type="region of interest" description="Disordered" evidence="9">
    <location>
        <begin position="330"/>
        <end position="357"/>
    </location>
</feature>
<dbReference type="Pfam" id="PF08969">
    <property type="entry name" value="USP8_dimer"/>
    <property type="match status" value="1"/>
</dbReference>
<keyword evidence="5" id="KW-0833">Ubl conjugation pathway</keyword>
<dbReference type="InterPro" id="IPR044098">
    <property type="entry name" value="STAMBP/STALP-like_MPN"/>
</dbReference>
<dbReference type="SUPFAM" id="SSF102712">
    <property type="entry name" value="JAB1/MPN domain"/>
    <property type="match status" value="1"/>
</dbReference>
<keyword evidence="13" id="KW-1185">Reference proteome</keyword>
<feature type="compositionally biased region" description="Polar residues" evidence="9">
    <location>
        <begin position="248"/>
        <end position="264"/>
    </location>
</feature>
<dbReference type="Gene3D" id="3.40.140.10">
    <property type="entry name" value="Cytidine Deaminase, domain 2"/>
    <property type="match status" value="1"/>
</dbReference>
<evidence type="ECO:0000256" key="8">
    <source>
        <dbReference type="ARBA" id="ARBA00023049"/>
    </source>
</evidence>
<evidence type="ECO:0000256" key="4">
    <source>
        <dbReference type="ARBA" id="ARBA00022723"/>
    </source>
</evidence>
<evidence type="ECO:0000256" key="3">
    <source>
        <dbReference type="ARBA" id="ARBA00022670"/>
    </source>
</evidence>
<dbReference type="SUPFAM" id="SSF140856">
    <property type="entry name" value="USP8 N-terminal domain-like"/>
    <property type="match status" value="1"/>
</dbReference>
<evidence type="ECO:0000256" key="9">
    <source>
        <dbReference type="SAM" id="MobiDB-lite"/>
    </source>
</evidence>
<dbReference type="GO" id="GO:0016020">
    <property type="term" value="C:membrane"/>
    <property type="evidence" value="ECO:0007669"/>
    <property type="project" value="TreeGrafter"/>
</dbReference>
<dbReference type="GO" id="GO:0006508">
    <property type="term" value="P:proteolysis"/>
    <property type="evidence" value="ECO:0007669"/>
    <property type="project" value="UniProtKB-KW"/>
</dbReference>
<accession>A0A0L1JE49</accession>
<protein>
    <recommendedName>
        <fullName evidence="14">Endosome-associated ubiquitin isopeptidase (AmsH)</fullName>
    </recommendedName>
</protein>
<evidence type="ECO:0000256" key="7">
    <source>
        <dbReference type="ARBA" id="ARBA00022833"/>
    </source>
</evidence>
<dbReference type="PROSITE" id="PS50249">
    <property type="entry name" value="MPN"/>
    <property type="match status" value="1"/>
</dbReference>
<dbReference type="InterPro" id="IPR006571">
    <property type="entry name" value="TLDc_dom"/>
</dbReference>
<comment type="cofactor">
    <cofactor evidence="1">
        <name>Zn(2+)</name>
        <dbReference type="ChEBI" id="CHEBI:29105"/>
    </cofactor>
</comment>
<comment type="similarity">
    <text evidence="2">Belongs to the peptidase M67C family.</text>
</comment>
<evidence type="ECO:0000256" key="1">
    <source>
        <dbReference type="ARBA" id="ARBA00001947"/>
    </source>
</evidence>
<dbReference type="SMART" id="SM00584">
    <property type="entry name" value="TLDc"/>
    <property type="match status" value="1"/>
</dbReference>
<sequence>MASHMPPATGAGVSAPRKVEDIAREAQNYEYNPSIPLRFWLRTATNLLREACIYEREGDDEQAYCLLFRHAQLVLENLAKHSEAKNEQNRKALMEANKDVNRNLKKLEILRPRINKRYKRYTELMNDRQARSPPLGTNQTGPNQQQPQHPALVGVATPLEAGENRDLAVKLARTEINRRATARRTVRQAGIAPKEEQRRRPAGIWGDWEGALDKKGTDTDNDLSRRIQDVRINMDHAHDADRQKKATESTARPLTPGSGSSTYKYPTVPRQKALDIAPSVTNGARDATMSLPAAPMRPPKERFEPLQPVVLDGPSPPPRPDKISAVPLTSAAQTQAPAPPAKVKPVADGGDGRSNLDPSSFTFKPAAYLENGTPLRTVFLPPELRSTFLSLAASNTRRNLETCGILCGTLISNALFVSRLLIPEQTATSDTCETVNETAIFEYCDSEDLMILGWIHTHPTQTCFMSSRDLHTHSGYQVMLPESIAIVCAPSKMPDWGVFRLTDPPGLKTVLNCTQPGLFHPHAEPNIYTDALRPGHVFEAKGLEFETVDLRHHPTRDPKGTKLKRSFVILISISSHSFSSVSTSRHFDLSLLLQLRGSQLNAWAVSFPGSVSSSSVPPSRPCRTHVFLRLQLEIRISLSTIELPDSSIDCILLLLPRHTCRIRPVPSPHRPTSFEIKEHEPQSILLHDHPKRLHHLISGLHPRSNRITFPAPAAHSPHPHRRPLQSRTTAPNSRPGRGNPAASPSPPATRRHLASSYSLDRDGASLATLYENCRDISHRSPRAGYVLIIRDSSPSGAVFGAYMTDPPHPDSHYYGTGECFLWRASVLTSPANLNLPRDGPPSEDMLELAGLPLPPSADTTHAGRSTTLRARDAKLAPPATSGRTSGASTPERIRFKAFPYSGVNDYMMFCETGFLSLGGGDGHYGLWVDSSLEKGVSAGCQTFGNEPLSDEGVKFDILGVEVWYVGS</sequence>
<feature type="compositionally biased region" description="Basic and acidic residues" evidence="9">
    <location>
        <begin position="231"/>
        <end position="247"/>
    </location>
</feature>
<evidence type="ECO:0000259" key="10">
    <source>
        <dbReference type="PROSITE" id="PS50249"/>
    </source>
</evidence>
<dbReference type="Proteomes" id="UP000037505">
    <property type="component" value="Unassembled WGS sequence"/>
</dbReference>
<dbReference type="PANTHER" id="PTHR12947">
    <property type="entry name" value="AMSH-LIKE PROTEASE"/>
    <property type="match status" value="1"/>
</dbReference>
<dbReference type="GO" id="GO:0046872">
    <property type="term" value="F:metal ion binding"/>
    <property type="evidence" value="ECO:0007669"/>
    <property type="project" value="UniProtKB-KW"/>
</dbReference>
<dbReference type="SMART" id="SM00232">
    <property type="entry name" value="JAB_MPN"/>
    <property type="match status" value="1"/>
</dbReference>
<feature type="domain" description="TLDc" evidence="11">
    <location>
        <begin position="729"/>
        <end position="966"/>
    </location>
</feature>
<keyword evidence="8" id="KW-0482">Metalloprotease</keyword>
<dbReference type="AlphaFoldDB" id="A0A0L1JE49"/>
<dbReference type="PROSITE" id="PS51886">
    <property type="entry name" value="TLDC"/>
    <property type="match status" value="1"/>
</dbReference>
<dbReference type="STRING" id="1509407.A0A0L1JE49"/>
<keyword evidence="7" id="KW-0862">Zinc</keyword>
<feature type="domain" description="MPN" evidence="10">
    <location>
        <begin position="378"/>
        <end position="505"/>
    </location>
</feature>
<feature type="region of interest" description="Disordered" evidence="9">
    <location>
        <begin position="704"/>
        <end position="755"/>
    </location>
</feature>
<evidence type="ECO:0000256" key="5">
    <source>
        <dbReference type="ARBA" id="ARBA00022786"/>
    </source>
</evidence>
<evidence type="ECO:0000313" key="12">
    <source>
        <dbReference type="EMBL" id="KNG89981.1"/>
    </source>
</evidence>
<gene>
    <name evidence="12" type="ORF">ANOM_001190</name>
</gene>
<dbReference type="InterPro" id="IPR037518">
    <property type="entry name" value="MPN"/>
</dbReference>
<keyword evidence="3" id="KW-0645">Protease</keyword>
<dbReference type="PANTHER" id="PTHR12947:SF13">
    <property type="entry name" value="FI19924P1"/>
    <property type="match status" value="1"/>
</dbReference>
<feature type="compositionally biased region" description="Polar residues" evidence="9">
    <location>
        <begin position="857"/>
        <end position="868"/>
    </location>
</feature>
<organism evidence="12 13">
    <name type="scientific">Aspergillus nomiae NRRL (strain ATCC 15546 / NRRL 13137 / CBS 260.88 / M93)</name>
    <dbReference type="NCBI Taxonomy" id="1509407"/>
    <lineage>
        <taxon>Eukaryota</taxon>
        <taxon>Fungi</taxon>
        <taxon>Dikarya</taxon>
        <taxon>Ascomycota</taxon>
        <taxon>Pezizomycotina</taxon>
        <taxon>Eurotiomycetes</taxon>
        <taxon>Eurotiomycetidae</taxon>
        <taxon>Eurotiales</taxon>
        <taxon>Aspergillaceae</taxon>
        <taxon>Aspergillus</taxon>
        <taxon>Aspergillus subgen. Circumdati</taxon>
    </lineage>
</organism>
<dbReference type="InterPro" id="IPR000555">
    <property type="entry name" value="JAMM/MPN+_dom"/>
</dbReference>
<comment type="caution">
    <text evidence="12">The sequence shown here is derived from an EMBL/GenBank/DDBJ whole genome shotgun (WGS) entry which is preliminary data.</text>
</comment>
<dbReference type="FunFam" id="3.40.140.10:FF:000033">
    <property type="entry name" value="AMSH-like protease sst2"/>
    <property type="match status" value="1"/>
</dbReference>